<evidence type="ECO:0000259" key="7">
    <source>
        <dbReference type="PROSITE" id="PS00623"/>
    </source>
</evidence>
<comment type="similarity">
    <text evidence="2 6">Belongs to the GMC oxidoreductase family.</text>
</comment>
<dbReference type="Pfam" id="PF00732">
    <property type="entry name" value="GMC_oxred_N"/>
    <property type="match status" value="1"/>
</dbReference>
<feature type="binding site" evidence="5">
    <location>
        <begin position="93"/>
        <end position="96"/>
    </location>
    <ligand>
        <name>FAD</name>
        <dbReference type="ChEBI" id="CHEBI:57692"/>
    </ligand>
</feature>
<reference evidence="9" key="2">
    <citation type="submission" date="2020-09" db="EMBL/GenBank/DDBJ databases">
        <authorList>
            <person name="Sun Q."/>
            <person name="Zhou Y."/>
        </authorList>
    </citation>
    <scope>NUCLEOTIDE SEQUENCE</scope>
    <source>
        <strain evidence="9">CGMCC 1.15095</strain>
    </source>
</reference>
<protein>
    <submittedName>
        <fullName evidence="9">Choline dehydrogenase</fullName>
    </submittedName>
</protein>
<dbReference type="InterPro" id="IPR007867">
    <property type="entry name" value="GMC_OxRtase_C"/>
</dbReference>
<dbReference type="PANTHER" id="PTHR11552:SF147">
    <property type="entry name" value="CHOLINE DEHYDROGENASE, MITOCHONDRIAL"/>
    <property type="match status" value="1"/>
</dbReference>
<comment type="cofactor">
    <cofactor evidence="1 5">
        <name>FAD</name>
        <dbReference type="ChEBI" id="CHEBI:57692"/>
    </cofactor>
</comment>
<feature type="binding site" evidence="5">
    <location>
        <position position="220"/>
    </location>
    <ligand>
        <name>FAD</name>
        <dbReference type="ChEBI" id="CHEBI:57692"/>
    </ligand>
</feature>
<dbReference type="SUPFAM" id="SSF51905">
    <property type="entry name" value="FAD/NAD(P)-binding domain"/>
    <property type="match status" value="1"/>
</dbReference>
<evidence type="ECO:0000313" key="10">
    <source>
        <dbReference type="Proteomes" id="UP000608154"/>
    </source>
</evidence>
<name>A0A916X5U8_9SPHN</name>
<dbReference type="Pfam" id="PF05199">
    <property type="entry name" value="GMC_oxred_C"/>
    <property type="match status" value="1"/>
</dbReference>
<dbReference type="Proteomes" id="UP000608154">
    <property type="component" value="Unassembled WGS sequence"/>
</dbReference>
<dbReference type="Gene3D" id="3.30.560.10">
    <property type="entry name" value="Glucose Oxidase, domain 3"/>
    <property type="match status" value="1"/>
</dbReference>
<dbReference type="PROSITE" id="PS00624">
    <property type="entry name" value="GMC_OXRED_2"/>
    <property type="match status" value="1"/>
</dbReference>
<feature type="domain" description="Glucose-methanol-choline oxidoreductase N-terminal" evidence="7">
    <location>
        <begin position="83"/>
        <end position="106"/>
    </location>
</feature>
<dbReference type="PANTHER" id="PTHR11552">
    <property type="entry name" value="GLUCOSE-METHANOL-CHOLINE GMC OXIDOREDUCTASE"/>
    <property type="match status" value="1"/>
</dbReference>
<evidence type="ECO:0000256" key="3">
    <source>
        <dbReference type="ARBA" id="ARBA00022630"/>
    </source>
</evidence>
<evidence type="ECO:0000256" key="2">
    <source>
        <dbReference type="ARBA" id="ARBA00010790"/>
    </source>
</evidence>
<dbReference type="InterPro" id="IPR036188">
    <property type="entry name" value="FAD/NAD-bd_sf"/>
</dbReference>
<keyword evidence="10" id="KW-1185">Reference proteome</keyword>
<accession>A0A916X5U8</accession>
<reference evidence="9" key="1">
    <citation type="journal article" date="2014" name="Int. J. Syst. Evol. Microbiol.">
        <title>Complete genome sequence of Corynebacterium casei LMG S-19264T (=DSM 44701T), isolated from a smear-ripened cheese.</title>
        <authorList>
            <consortium name="US DOE Joint Genome Institute (JGI-PGF)"/>
            <person name="Walter F."/>
            <person name="Albersmeier A."/>
            <person name="Kalinowski J."/>
            <person name="Ruckert C."/>
        </authorList>
    </citation>
    <scope>NUCLEOTIDE SEQUENCE</scope>
    <source>
        <strain evidence="9">CGMCC 1.15095</strain>
    </source>
</reference>
<proteinExistence type="inferred from homology"/>
<feature type="domain" description="Glucose-methanol-choline oxidoreductase N-terminal" evidence="8">
    <location>
        <begin position="255"/>
        <end position="269"/>
    </location>
</feature>
<comment type="caution">
    <text evidence="9">The sequence shown here is derived from an EMBL/GenBank/DDBJ whole genome shotgun (WGS) entry which is preliminary data.</text>
</comment>
<dbReference type="Gene3D" id="3.50.50.60">
    <property type="entry name" value="FAD/NAD(P)-binding domain"/>
    <property type="match status" value="1"/>
</dbReference>
<gene>
    <name evidence="9" type="ORF">GCM10011494_18840</name>
</gene>
<organism evidence="9 10">
    <name type="scientific">Novosphingobium endophyticum</name>
    <dbReference type="NCBI Taxonomy" id="1955250"/>
    <lineage>
        <taxon>Bacteria</taxon>
        <taxon>Pseudomonadati</taxon>
        <taxon>Pseudomonadota</taxon>
        <taxon>Alphaproteobacteria</taxon>
        <taxon>Sphingomonadales</taxon>
        <taxon>Sphingomonadaceae</taxon>
        <taxon>Novosphingobium</taxon>
    </lineage>
</organism>
<dbReference type="GO" id="GO:0016614">
    <property type="term" value="F:oxidoreductase activity, acting on CH-OH group of donors"/>
    <property type="evidence" value="ECO:0007669"/>
    <property type="project" value="InterPro"/>
</dbReference>
<dbReference type="SUPFAM" id="SSF54373">
    <property type="entry name" value="FAD-linked reductases, C-terminal domain"/>
    <property type="match status" value="1"/>
</dbReference>
<evidence type="ECO:0000256" key="5">
    <source>
        <dbReference type="PIRSR" id="PIRSR000137-2"/>
    </source>
</evidence>
<evidence type="ECO:0000256" key="1">
    <source>
        <dbReference type="ARBA" id="ARBA00001974"/>
    </source>
</evidence>
<evidence type="ECO:0000313" key="9">
    <source>
        <dbReference type="EMBL" id="GGC00507.1"/>
    </source>
</evidence>
<evidence type="ECO:0000256" key="4">
    <source>
        <dbReference type="ARBA" id="ARBA00022827"/>
    </source>
</evidence>
<keyword evidence="3 6" id="KW-0285">Flavoprotein</keyword>
<dbReference type="AlphaFoldDB" id="A0A916X5U8"/>
<dbReference type="EMBL" id="BMHK01000010">
    <property type="protein sequence ID" value="GGC00507.1"/>
    <property type="molecule type" value="Genomic_DNA"/>
</dbReference>
<dbReference type="PIRSF" id="PIRSF000137">
    <property type="entry name" value="Alcohol_oxidase"/>
    <property type="match status" value="1"/>
</dbReference>
<evidence type="ECO:0000256" key="6">
    <source>
        <dbReference type="RuleBase" id="RU003968"/>
    </source>
</evidence>
<sequence>MAQTTFDYVIIGGGTAGCVLANRLSEDGRSSVLLIEGGHKGEGFLNRVPASSFMLIGNPRFDWIFPVAPDPTINDQVKTWSGGKLLGGSSSINGMVYLRGLKSDFDDWAGDGAEGWDWAALHPYFLKSENYTGPDLPSHARGGPLTVSPSTEVHPLAHAFIRSCGALGMSKLDDYCAGEMFGSFLNLSTTRNGVRVSARTAYLAPVRRRRNLTVRTGVLVDRILMDGTRARGVETCGPNGRERVSAGREIILSAGTLASPPILMRSGIGPADHLRPYGIDVVADLPGVGANLQEHTALAVCHEVDVPTYNNMTGPVSLASAGLRWLLTGKGPLASIAVHAMAYGRSSLSDGRADIIFSFIPIAVDHGPKGITPHKRSGVTIGSNVARPHSRGVIHLETRDPYTRPNIAHPLFDDERDIVAAIDAVKMSEAMFRAPGLRDHFNGRINPPSLPLNEDEWVAYLRETASSGYHPVGTCRIGSDDRSVVNERLQVRGIRGLRVVDASVMPRLVSGNTQAATYAVAERGADLIREDRDAL</sequence>
<dbReference type="PROSITE" id="PS00623">
    <property type="entry name" value="GMC_OXRED_1"/>
    <property type="match status" value="1"/>
</dbReference>
<dbReference type="RefSeq" id="WP_188770816.1">
    <property type="nucleotide sequence ID" value="NZ_BMHK01000010.1"/>
</dbReference>
<dbReference type="GO" id="GO:0050660">
    <property type="term" value="F:flavin adenine dinucleotide binding"/>
    <property type="evidence" value="ECO:0007669"/>
    <property type="project" value="InterPro"/>
</dbReference>
<dbReference type="InterPro" id="IPR000172">
    <property type="entry name" value="GMC_OxRdtase_N"/>
</dbReference>
<evidence type="ECO:0000259" key="8">
    <source>
        <dbReference type="PROSITE" id="PS00624"/>
    </source>
</evidence>
<keyword evidence="4 5" id="KW-0274">FAD</keyword>
<dbReference type="InterPro" id="IPR012132">
    <property type="entry name" value="GMC_OxRdtase"/>
</dbReference>